<dbReference type="AlphaFoldDB" id="A0A6P5YTV0"/>
<dbReference type="InterPro" id="IPR046349">
    <property type="entry name" value="C1-like_sf"/>
</dbReference>
<evidence type="ECO:0000313" key="4">
    <source>
        <dbReference type="RefSeq" id="XP_022743968.1"/>
    </source>
</evidence>
<feature type="domain" description="DC1" evidence="2">
    <location>
        <begin position="65"/>
        <end position="113"/>
    </location>
</feature>
<dbReference type="Proteomes" id="UP000515121">
    <property type="component" value="Unplaced"/>
</dbReference>
<protein>
    <submittedName>
        <fullName evidence="4">Uncharacterized protein LOC111294928</fullName>
    </submittedName>
</protein>
<organism evidence="3 4">
    <name type="scientific">Durio zibethinus</name>
    <name type="common">Durian</name>
    <dbReference type="NCBI Taxonomy" id="66656"/>
    <lineage>
        <taxon>Eukaryota</taxon>
        <taxon>Viridiplantae</taxon>
        <taxon>Streptophyta</taxon>
        <taxon>Embryophyta</taxon>
        <taxon>Tracheophyta</taxon>
        <taxon>Spermatophyta</taxon>
        <taxon>Magnoliopsida</taxon>
        <taxon>eudicotyledons</taxon>
        <taxon>Gunneridae</taxon>
        <taxon>Pentapetalae</taxon>
        <taxon>rosids</taxon>
        <taxon>malvids</taxon>
        <taxon>Malvales</taxon>
        <taxon>Malvaceae</taxon>
        <taxon>Helicteroideae</taxon>
        <taxon>Durio</taxon>
    </lineage>
</organism>
<reference evidence="4" key="1">
    <citation type="submission" date="2025-08" db="UniProtKB">
        <authorList>
            <consortium name="RefSeq"/>
        </authorList>
    </citation>
    <scope>IDENTIFICATION</scope>
    <source>
        <tissue evidence="4">Fruit stalk</tissue>
    </source>
</reference>
<dbReference type="KEGG" id="dzi:111294928"/>
<dbReference type="SUPFAM" id="SSF57889">
    <property type="entry name" value="Cysteine-rich domain"/>
    <property type="match status" value="2"/>
</dbReference>
<name>A0A6P5YTV0_DURZI</name>
<keyword evidence="1" id="KW-0677">Repeat</keyword>
<feature type="domain" description="DC1" evidence="2">
    <location>
        <begin position="12"/>
        <end position="54"/>
    </location>
</feature>
<dbReference type="InterPro" id="IPR004146">
    <property type="entry name" value="DC1"/>
</dbReference>
<accession>A0A6P5YTV0</accession>
<dbReference type="RefSeq" id="XP_022743968.1">
    <property type="nucleotide sequence ID" value="XM_022888233.1"/>
</dbReference>
<dbReference type="GeneID" id="111294928"/>
<dbReference type="Gene3D" id="3.30.60.20">
    <property type="match status" value="1"/>
</dbReference>
<dbReference type="PANTHER" id="PTHR47841:SF7">
    <property type="entry name" value="CYSTEINE_HISTIDINE-RICH C1 DOMAIN PROTEIN"/>
    <property type="match status" value="1"/>
</dbReference>
<evidence type="ECO:0000259" key="2">
    <source>
        <dbReference type="Pfam" id="PF03107"/>
    </source>
</evidence>
<dbReference type="Pfam" id="PF03107">
    <property type="entry name" value="C1_2"/>
    <property type="match status" value="2"/>
</dbReference>
<evidence type="ECO:0000256" key="1">
    <source>
        <dbReference type="ARBA" id="ARBA00022737"/>
    </source>
</evidence>
<proteinExistence type="predicted"/>
<dbReference type="OrthoDB" id="1000943at2759"/>
<gene>
    <name evidence="4" type="primary">LOC111294928</name>
</gene>
<dbReference type="PANTHER" id="PTHR47841">
    <property type="entry name" value="DIACYLGLYCEROL KINASE THETA-LIKE-RELATED"/>
    <property type="match status" value="1"/>
</dbReference>
<keyword evidence="3" id="KW-1185">Reference proteome</keyword>
<evidence type="ECO:0000313" key="3">
    <source>
        <dbReference type="Proteomes" id="UP000515121"/>
    </source>
</evidence>
<sequence>MAPLPTNTIQHFTHNHPLTKVYKNKEFLCDGCKTLGFGTRYRCNDCDFDLHEHCSTCPTVFSSFMHPQHSLSLALRNPHATHQNVHACDVCGGLVEGLFYRCQLCDFDVHPICTQLPEHVKHVMHPNHLLKLQSFHPGNWCMVCKGMCTSWRYRCELCCCDLHLECVLAPCNMSTPRFVPAASPPSSACCSRDSVALPRPPYAYGLPSISPYFDPYASRLSPTSSQVQRDDNKEIMYNIAGKLAVGVLSNMIFGNFFSNYFNDIYLVDPNDKQQLIEIGFWRKEKDTAKSENHASSALDFRPRPSYIRILAVTKLCLDLSKN</sequence>